<proteinExistence type="predicted"/>
<comment type="caution">
    <text evidence="2">The sequence shown here is derived from an EMBL/GenBank/DDBJ whole genome shotgun (WGS) entry which is preliminary data.</text>
</comment>
<dbReference type="GO" id="GO:0045651">
    <property type="term" value="P:positive regulation of macrophage differentiation"/>
    <property type="evidence" value="ECO:0007669"/>
    <property type="project" value="TreeGrafter"/>
</dbReference>
<dbReference type="GO" id="GO:0008284">
    <property type="term" value="P:positive regulation of cell population proliferation"/>
    <property type="evidence" value="ECO:0007669"/>
    <property type="project" value="InterPro"/>
</dbReference>
<dbReference type="EMBL" id="JAFBMS010000099">
    <property type="protein sequence ID" value="KAG9336934.1"/>
    <property type="molecule type" value="Genomic_DNA"/>
</dbReference>
<evidence type="ECO:0000313" key="2">
    <source>
        <dbReference type="EMBL" id="KAG9336934.1"/>
    </source>
</evidence>
<accession>A0A8T2NAG4</accession>
<dbReference type="GO" id="GO:0005615">
    <property type="term" value="C:extracellular space"/>
    <property type="evidence" value="ECO:0007669"/>
    <property type="project" value="InterPro"/>
</dbReference>
<name>A0A8T2NAG4_9TELE</name>
<dbReference type="Proteomes" id="UP000824540">
    <property type="component" value="Unassembled WGS sequence"/>
</dbReference>
<dbReference type="Pfam" id="PF15036">
    <property type="entry name" value="IL34"/>
    <property type="match status" value="1"/>
</dbReference>
<dbReference type="GO" id="GO:0045657">
    <property type="term" value="P:positive regulation of monocyte differentiation"/>
    <property type="evidence" value="ECO:0007669"/>
    <property type="project" value="TreeGrafter"/>
</dbReference>
<keyword evidence="1" id="KW-0812">Transmembrane</keyword>
<evidence type="ECO:0000313" key="3">
    <source>
        <dbReference type="Proteomes" id="UP000824540"/>
    </source>
</evidence>
<keyword evidence="1" id="KW-0472">Membrane</keyword>
<dbReference type="AlphaFoldDB" id="A0A8T2NAG4"/>
<keyword evidence="1" id="KW-1133">Transmembrane helix</keyword>
<dbReference type="PANTHER" id="PTHR28606">
    <property type="entry name" value="INTERLEUKIN-34"/>
    <property type="match status" value="1"/>
</dbReference>
<keyword evidence="3" id="KW-1185">Reference proteome</keyword>
<organism evidence="2 3">
    <name type="scientific">Albula glossodonta</name>
    <name type="common">roundjaw bonefish</name>
    <dbReference type="NCBI Taxonomy" id="121402"/>
    <lineage>
        <taxon>Eukaryota</taxon>
        <taxon>Metazoa</taxon>
        <taxon>Chordata</taxon>
        <taxon>Craniata</taxon>
        <taxon>Vertebrata</taxon>
        <taxon>Euteleostomi</taxon>
        <taxon>Actinopterygii</taxon>
        <taxon>Neopterygii</taxon>
        <taxon>Teleostei</taxon>
        <taxon>Albuliformes</taxon>
        <taxon>Albulidae</taxon>
        <taxon>Albula</taxon>
    </lineage>
</organism>
<protein>
    <recommendedName>
        <fullName evidence="4">Interleukin 34</fullName>
    </recommendedName>
</protein>
<dbReference type="InterPro" id="IPR020415">
    <property type="entry name" value="IL-34"/>
</dbReference>
<evidence type="ECO:0000256" key="1">
    <source>
        <dbReference type="SAM" id="Phobius"/>
    </source>
</evidence>
<dbReference type="Gene3D" id="1.20.1250.80">
    <property type="entry name" value="Interleukin-34"/>
    <property type="match status" value="1"/>
</dbReference>
<evidence type="ECO:0008006" key="4">
    <source>
        <dbReference type="Google" id="ProtNLM"/>
    </source>
</evidence>
<dbReference type="OrthoDB" id="9902423at2759"/>
<reference evidence="2" key="1">
    <citation type="thesis" date="2021" institute="BYU ScholarsArchive" country="Provo, UT, USA">
        <title>Applications of and Algorithms for Genome Assembly and Genomic Analyses with an Emphasis on Marine Teleosts.</title>
        <authorList>
            <person name="Pickett B.D."/>
        </authorList>
    </citation>
    <scope>NUCLEOTIDE SEQUENCE</scope>
    <source>
        <strain evidence="2">HI-2016</strain>
    </source>
</reference>
<dbReference type="PANTHER" id="PTHR28606:SF1">
    <property type="entry name" value="INTERLEUKIN-34"/>
    <property type="match status" value="1"/>
</dbReference>
<gene>
    <name evidence="2" type="ORF">JZ751_029949</name>
</gene>
<dbReference type="InterPro" id="IPR038328">
    <property type="entry name" value="IL-34_sf"/>
</dbReference>
<dbReference type="GO" id="GO:0005157">
    <property type="term" value="F:macrophage colony-stimulating factor receptor binding"/>
    <property type="evidence" value="ECO:0007669"/>
    <property type="project" value="InterPro"/>
</dbReference>
<feature type="transmembrane region" description="Helical" evidence="1">
    <location>
        <begin position="57"/>
        <end position="75"/>
    </location>
</feature>
<dbReference type="PRINTS" id="PR01938">
    <property type="entry name" value="INTRLEUKIN34"/>
</dbReference>
<sequence length="218" mass="25130">MTRHADPAVLSPALRTIRAWGERGREAESEQQLGTPLCVPARSVAITCAPGTMTRTAVWLLGLLLGFFWVLPTVVTSTPSDLCKSVTTLKASLNFTNRRQYMKHNFPINYTIRVHYEEIFRVHNISKLKARVQGLETRDLQELWLLVNQEVLKKVLRVLPERHPSRKYTSDLEQLLRMVQQVFQQQQLQGPENEEDCFQSNEDSAQSYDTAMWLCCLR</sequence>